<evidence type="ECO:0000313" key="1">
    <source>
        <dbReference type="EMBL" id="ABG59369.1"/>
    </source>
</evidence>
<protein>
    <recommendedName>
        <fullName evidence="3">Carrier domain-containing protein</fullName>
    </recommendedName>
</protein>
<dbReference type="OrthoDB" id="9901875at2"/>
<dbReference type="AlphaFoldDB" id="A0A6N4SSM7"/>
<reference evidence="1 2" key="1">
    <citation type="journal article" date="2007" name="Appl. Environ. Microbiol.">
        <title>Genome sequence of the cellulolytic gliding bacterium Cytophaga hutchinsonii.</title>
        <authorList>
            <person name="Xie G."/>
            <person name="Bruce D.C."/>
            <person name="Challacombe J.F."/>
            <person name="Chertkov O."/>
            <person name="Detter J.C."/>
            <person name="Gilna P."/>
            <person name="Han C.S."/>
            <person name="Lucas S."/>
            <person name="Misra M."/>
            <person name="Myers G.L."/>
            <person name="Richardson P."/>
            <person name="Tapia R."/>
            <person name="Thayer N."/>
            <person name="Thompson L.S."/>
            <person name="Brettin T.S."/>
            <person name="Henrissat B."/>
            <person name="Wilson D.B."/>
            <person name="McBride M.J."/>
        </authorList>
    </citation>
    <scope>NUCLEOTIDE SEQUENCE [LARGE SCALE GENOMIC DNA]</scope>
    <source>
        <strain evidence="2">ATCC 33406 / DSM 1761 / CIP 103989 / NBRC 15051 / NCIMB 9469 / D465</strain>
    </source>
</reference>
<proteinExistence type="predicted"/>
<organism evidence="1 2">
    <name type="scientific">Cytophaga hutchinsonii (strain ATCC 33406 / DSM 1761 / CIP 103989 / NBRC 15051 / NCIMB 9469 / D465)</name>
    <dbReference type="NCBI Taxonomy" id="269798"/>
    <lineage>
        <taxon>Bacteria</taxon>
        <taxon>Pseudomonadati</taxon>
        <taxon>Bacteroidota</taxon>
        <taxon>Cytophagia</taxon>
        <taxon>Cytophagales</taxon>
        <taxon>Cytophagaceae</taxon>
        <taxon>Cytophaga</taxon>
    </lineage>
</organism>
<evidence type="ECO:0000313" key="2">
    <source>
        <dbReference type="Proteomes" id="UP000001822"/>
    </source>
</evidence>
<evidence type="ECO:0008006" key="3">
    <source>
        <dbReference type="Google" id="ProtNLM"/>
    </source>
</evidence>
<gene>
    <name evidence="1" type="ordered locus">CHU_2106</name>
</gene>
<accession>A0A6N4SSM7</accession>
<sequence>MYKASIKQILMTILSNELLINHLDIHSFVYFDKDLKLSEDEFNRFLYFVEMHFNIELSSQQISLQNRFSDLVACIYQMTIIDRQYALQSA</sequence>
<name>A0A6N4SSM7_CYTH3</name>
<dbReference type="Proteomes" id="UP000001822">
    <property type="component" value="Chromosome"/>
</dbReference>
<keyword evidence="2" id="KW-1185">Reference proteome</keyword>
<dbReference type="EMBL" id="CP000383">
    <property type="protein sequence ID" value="ABG59369.1"/>
    <property type="molecule type" value="Genomic_DNA"/>
</dbReference>
<dbReference type="KEGG" id="chu:CHU_2106"/>